<accession>A0A240UMA8</accession>
<evidence type="ECO:0000256" key="5">
    <source>
        <dbReference type="ARBA" id="ARBA00022448"/>
    </source>
</evidence>
<dbReference type="OrthoDB" id="2375888at2"/>
<keyword evidence="11" id="KW-0472">Membrane</keyword>
<dbReference type="EMBL" id="CP021358">
    <property type="protein sequence ID" value="ART62255.1"/>
    <property type="molecule type" value="Genomic_DNA"/>
</dbReference>
<evidence type="ECO:0000256" key="14">
    <source>
        <dbReference type="ARBA" id="ARBA00030211"/>
    </source>
</evidence>
<evidence type="ECO:0000256" key="7">
    <source>
        <dbReference type="ARBA" id="ARBA00022692"/>
    </source>
</evidence>
<evidence type="ECO:0000256" key="9">
    <source>
        <dbReference type="ARBA" id="ARBA00022989"/>
    </source>
</evidence>
<keyword evidence="5" id="KW-0813">Transport</keyword>
<keyword evidence="10" id="KW-0560">Oxidoreductase</keyword>
<dbReference type="KEGG" id="kma:B9H00_03520"/>
<evidence type="ECO:0000256" key="11">
    <source>
        <dbReference type="ARBA" id="ARBA00023136"/>
    </source>
</evidence>
<evidence type="ECO:0000256" key="12">
    <source>
        <dbReference type="ARBA" id="ARBA00025694"/>
    </source>
</evidence>
<evidence type="ECO:0000256" key="8">
    <source>
        <dbReference type="ARBA" id="ARBA00022982"/>
    </source>
</evidence>
<dbReference type="PANTHER" id="PTHR36835">
    <property type="entry name" value="CYTOCHROME BO(3) UBIQUINOL OXIDASE SUBUNIT 4"/>
    <property type="match status" value="1"/>
</dbReference>
<evidence type="ECO:0000256" key="13">
    <source>
        <dbReference type="ARBA" id="ARBA00030071"/>
    </source>
</evidence>
<dbReference type="InterPro" id="IPR005171">
    <property type="entry name" value="Cyt_c_oxidase_su4_prok"/>
</dbReference>
<evidence type="ECO:0000256" key="1">
    <source>
        <dbReference type="ARBA" id="ARBA00004651"/>
    </source>
</evidence>
<protein>
    <recommendedName>
        <fullName evidence="4">Cytochrome bo(3) ubiquinol oxidase subunit 4</fullName>
    </recommendedName>
    <alternativeName>
        <fullName evidence="16">Cytochrome o ubiquinol oxidase subunit 4</fullName>
    </alternativeName>
    <alternativeName>
        <fullName evidence="13">Oxidase bo(3) subunit 4</fullName>
    </alternativeName>
    <alternativeName>
        <fullName evidence="14">Ubiquinol oxidase polypeptide IV</fullName>
    </alternativeName>
    <alternativeName>
        <fullName evidence="15">Ubiquinol oxidase subunit 4</fullName>
    </alternativeName>
</protein>
<keyword evidence="7" id="KW-0812">Transmembrane</keyword>
<dbReference type="InterPro" id="IPR050968">
    <property type="entry name" value="Cytochrome_c_oxidase_bac_sub4"/>
</dbReference>
<evidence type="ECO:0000256" key="3">
    <source>
        <dbReference type="ARBA" id="ARBA00011700"/>
    </source>
</evidence>
<dbReference type="Pfam" id="PF03626">
    <property type="entry name" value="COX4_pro"/>
    <property type="match status" value="1"/>
</dbReference>
<comment type="subunit">
    <text evidence="3">Heterooctamer of two A chains, two B chains, two C chains and two D chains.</text>
</comment>
<dbReference type="InterPro" id="IPR014210">
    <property type="entry name" value="Cyt_o_ubiqinol_oxidase_su4"/>
</dbReference>
<dbReference type="PANTHER" id="PTHR36835:SF1">
    <property type="entry name" value="CYTOCHROME BO(3) UBIQUINOL OXIDASE SUBUNIT 4"/>
    <property type="match status" value="1"/>
</dbReference>
<evidence type="ECO:0000313" key="17">
    <source>
        <dbReference type="EMBL" id="ART62255.1"/>
    </source>
</evidence>
<proteinExistence type="inferred from homology"/>
<dbReference type="GO" id="GO:0009486">
    <property type="term" value="F:cytochrome bo3 ubiquinol oxidase activity"/>
    <property type="evidence" value="ECO:0007669"/>
    <property type="project" value="InterPro"/>
</dbReference>
<dbReference type="GO" id="GO:0019646">
    <property type="term" value="P:aerobic electron transport chain"/>
    <property type="evidence" value="ECO:0007669"/>
    <property type="project" value="TreeGrafter"/>
</dbReference>
<evidence type="ECO:0000256" key="16">
    <source>
        <dbReference type="ARBA" id="ARBA00032185"/>
    </source>
</evidence>
<name>A0A240UMA8_9GAMM</name>
<organism evidence="17 18">
    <name type="scientific">Kushneria marisflavi</name>
    <dbReference type="NCBI Taxonomy" id="157779"/>
    <lineage>
        <taxon>Bacteria</taxon>
        <taxon>Pseudomonadati</taxon>
        <taxon>Pseudomonadota</taxon>
        <taxon>Gammaproteobacteria</taxon>
        <taxon>Oceanospirillales</taxon>
        <taxon>Halomonadaceae</taxon>
        <taxon>Kushneria</taxon>
    </lineage>
</organism>
<evidence type="ECO:0000313" key="18">
    <source>
        <dbReference type="Proteomes" id="UP000194457"/>
    </source>
</evidence>
<sequence length="115" mass="13376">MSTRQLKEHEARECRTEQRSYVWGFALALVLTLIPFALVAFTGVERMTLWITIGVCALIQVVVHLRFFMHITFAKNKREDLLLILFTVLILVILCGGTLWILFDLYQRMMPGMML</sequence>
<reference evidence="17 18" key="1">
    <citation type="submission" date="2017-05" db="EMBL/GenBank/DDBJ databases">
        <authorList>
            <person name="Song R."/>
            <person name="Chenine A.L."/>
            <person name="Ruprecht R.M."/>
        </authorList>
    </citation>
    <scope>NUCLEOTIDE SEQUENCE [LARGE SCALE GENOMIC DNA]</scope>
    <source>
        <strain evidence="17">SW32</strain>
    </source>
</reference>
<comment type="similarity">
    <text evidence="2">Belongs to the cytochrome c oxidase bacterial subunit 4 family.</text>
</comment>
<dbReference type="GO" id="GO:0015078">
    <property type="term" value="F:proton transmembrane transporter activity"/>
    <property type="evidence" value="ECO:0007669"/>
    <property type="project" value="TreeGrafter"/>
</dbReference>
<dbReference type="GO" id="GO:0009319">
    <property type="term" value="C:cytochrome o ubiquinol oxidase complex"/>
    <property type="evidence" value="ECO:0007669"/>
    <property type="project" value="TreeGrafter"/>
</dbReference>
<keyword evidence="8" id="KW-0249">Electron transport</keyword>
<keyword evidence="18" id="KW-1185">Reference proteome</keyword>
<evidence type="ECO:0000256" key="4">
    <source>
        <dbReference type="ARBA" id="ARBA00014689"/>
    </source>
</evidence>
<dbReference type="NCBIfam" id="TIGR02847">
    <property type="entry name" value="CyoD"/>
    <property type="match status" value="1"/>
</dbReference>
<dbReference type="GO" id="GO:0005886">
    <property type="term" value="C:plasma membrane"/>
    <property type="evidence" value="ECO:0007669"/>
    <property type="project" value="UniProtKB-SubCell"/>
</dbReference>
<dbReference type="Proteomes" id="UP000194457">
    <property type="component" value="Chromosome"/>
</dbReference>
<keyword evidence="9" id="KW-1133">Transmembrane helix</keyword>
<evidence type="ECO:0000256" key="6">
    <source>
        <dbReference type="ARBA" id="ARBA00022475"/>
    </source>
</evidence>
<keyword evidence="6" id="KW-1003">Cell membrane</keyword>
<comment type="subcellular location">
    <subcellularLocation>
        <location evidence="1">Cell membrane</location>
        <topology evidence="1">Multi-pass membrane protein</topology>
    </subcellularLocation>
</comment>
<gene>
    <name evidence="17" type="ORF">B9H00_03520</name>
</gene>
<dbReference type="RefSeq" id="WP_086899499.1">
    <property type="nucleotide sequence ID" value="NZ_CP021358.1"/>
</dbReference>
<evidence type="ECO:0000256" key="10">
    <source>
        <dbReference type="ARBA" id="ARBA00023002"/>
    </source>
</evidence>
<dbReference type="AlphaFoldDB" id="A0A240UMA8"/>
<comment type="function">
    <text evidence="12">Cytochrome bo(3) ubiquinol terminal oxidase is the component of the aerobic respiratory chain of E.coli that predominates when cells are grown at high aeration. Has proton pump activity across the membrane in addition to electron transfer, pumping 2 protons/electron.</text>
</comment>
<dbReference type="GO" id="GO:0015990">
    <property type="term" value="P:electron transport coupled proton transport"/>
    <property type="evidence" value="ECO:0007669"/>
    <property type="project" value="InterPro"/>
</dbReference>
<evidence type="ECO:0000256" key="15">
    <source>
        <dbReference type="ARBA" id="ARBA00031887"/>
    </source>
</evidence>
<evidence type="ECO:0000256" key="2">
    <source>
        <dbReference type="ARBA" id="ARBA00008079"/>
    </source>
</evidence>